<dbReference type="Pfam" id="PF00072">
    <property type="entry name" value="Response_reg"/>
    <property type="match status" value="1"/>
</dbReference>
<dbReference type="SMART" id="SM00448">
    <property type="entry name" value="REC"/>
    <property type="match status" value="1"/>
</dbReference>
<dbReference type="GO" id="GO:0005829">
    <property type="term" value="C:cytosol"/>
    <property type="evidence" value="ECO:0007669"/>
    <property type="project" value="TreeGrafter"/>
</dbReference>
<keyword evidence="5" id="KW-0804">Transcription</keyword>
<feature type="domain" description="Cyclic nucleotide-binding" evidence="7">
    <location>
        <begin position="138"/>
        <end position="259"/>
    </location>
</feature>
<keyword evidence="1 6" id="KW-0597">Phosphoprotein</keyword>
<dbReference type="CDD" id="cd00038">
    <property type="entry name" value="CAP_ED"/>
    <property type="match status" value="1"/>
</dbReference>
<dbReference type="SMART" id="SM00100">
    <property type="entry name" value="cNMP"/>
    <property type="match status" value="1"/>
</dbReference>
<evidence type="ECO:0000256" key="3">
    <source>
        <dbReference type="ARBA" id="ARBA00023015"/>
    </source>
</evidence>
<dbReference type="InterPro" id="IPR014710">
    <property type="entry name" value="RmlC-like_jellyroll"/>
</dbReference>
<dbReference type="InterPro" id="IPR018490">
    <property type="entry name" value="cNMP-bd_dom_sf"/>
</dbReference>
<dbReference type="SMART" id="SM00419">
    <property type="entry name" value="HTH_CRP"/>
    <property type="match status" value="1"/>
</dbReference>
<dbReference type="InterPro" id="IPR039420">
    <property type="entry name" value="WalR-like"/>
</dbReference>
<evidence type="ECO:0000256" key="2">
    <source>
        <dbReference type="ARBA" id="ARBA00023012"/>
    </source>
</evidence>
<dbReference type="SUPFAM" id="SSF52172">
    <property type="entry name" value="CheY-like"/>
    <property type="match status" value="1"/>
</dbReference>
<evidence type="ECO:0000256" key="4">
    <source>
        <dbReference type="ARBA" id="ARBA00023125"/>
    </source>
</evidence>
<dbReference type="InterPro" id="IPR036388">
    <property type="entry name" value="WH-like_DNA-bd_sf"/>
</dbReference>
<dbReference type="InterPro" id="IPR036390">
    <property type="entry name" value="WH_DNA-bd_sf"/>
</dbReference>
<keyword evidence="4" id="KW-0238">DNA-binding</keyword>
<dbReference type="Gene3D" id="2.60.120.10">
    <property type="entry name" value="Jelly Rolls"/>
    <property type="match status" value="1"/>
</dbReference>
<comment type="caution">
    <text evidence="10">The sequence shown here is derived from an EMBL/GenBank/DDBJ whole genome shotgun (WGS) entry which is preliminary data.</text>
</comment>
<dbReference type="Gene3D" id="1.10.10.10">
    <property type="entry name" value="Winged helix-like DNA-binding domain superfamily/Winged helix DNA-binding domain"/>
    <property type="match status" value="1"/>
</dbReference>
<dbReference type="InterPro" id="IPR001789">
    <property type="entry name" value="Sig_transdc_resp-reg_receiver"/>
</dbReference>
<keyword evidence="11" id="KW-1185">Reference proteome</keyword>
<evidence type="ECO:0000256" key="5">
    <source>
        <dbReference type="ARBA" id="ARBA00023163"/>
    </source>
</evidence>
<name>A0A931ME81_9BACT</name>
<feature type="modified residue" description="4-aspartylphosphate" evidence="6">
    <location>
        <position position="52"/>
    </location>
</feature>
<evidence type="ECO:0000256" key="1">
    <source>
        <dbReference type="ARBA" id="ARBA00022553"/>
    </source>
</evidence>
<organism evidence="10 11">
    <name type="scientific">Panacibacter microcysteis</name>
    <dbReference type="NCBI Taxonomy" id="2793269"/>
    <lineage>
        <taxon>Bacteria</taxon>
        <taxon>Pseudomonadati</taxon>
        <taxon>Bacteroidota</taxon>
        <taxon>Chitinophagia</taxon>
        <taxon>Chitinophagales</taxon>
        <taxon>Chitinophagaceae</taxon>
        <taxon>Panacibacter</taxon>
    </lineage>
</organism>
<dbReference type="SUPFAM" id="SSF51206">
    <property type="entry name" value="cAMP-binding domain-like"/>
    <property type="match status" value="1"/>
</dbReference>
<dbReference type="Pfam" id="PF00027">
    <property type="entry name" value="cNMP_binding"/>
    <property type="match status" value="1"/>
</dbReference>
<accession>A0A931ME81</accession>
<dbReference type="EMBL" id="JADWYR010000002">
    <property type="protein sequence ID" value="MBG9378129.1"/>
    <property type="molecule type" value="Genomic_DNA"/>
</dbReference>
<dbReference type="PROSITE" id="PS51063">
    <property type="entry name" value="HTH_CRP_2"/>
    <property type="match status" value="1"/>
</dbReference>
<evidence type="ECO:0000313" key="11">
    <source>
        <dbReference type="Proteomes" id="UP000628448"/>
    </source>
</evidence>
<proteinExistence type="predicted"/>
<dbReference type="PANTHER" id="PTHR48111">
    <property type="entry name" value="REGULATOR OF RPOS"/>
    <property type="match status" value="1"/>
</dbReference>
<evidence type="ECO:0000259" key="8">
    <source>
        <dbReference type="PROSITE" id="PS50110"/>
    </source>
</evidence>
<dbReference type="GO" id="GO:0006355">
    <property type="term" value="P:regulation of DNA-templated transcription"/>
    <property type="evidence" value="ECO:0007669"/>
    <property type="project" value="InterPro"/>
</dbReference>
<sequence>MKKILIIEDNPEVRENTAEIVELSNYQVVTAENGKVGVEIALKEKPDLIVCDIMMPVLDGYGVLHLLSKHKETAAIPFIFLTAKSEKADLRKGMEMGADDYITKPFDGIELLNAIEARLKKANLLQEKYEGPKAMHDFLADVEKSGKVQLVSDEREVNNYSKKHILYKEGQRPRAVYHILSGKVKTARCNEDGKELITGIYSNGDFFGYTPVLENSTYKEEAQILEDAQLMLIPREDFLQLVSNDIHIAQTFIKIITRNIAEKEESLLNLAYNSLRKKVAFGLIQLYDKYRRENEHPVLNISRENMAQSVGIATESLIRTLGDFKDERLIDIQSGKVIVLDEKKLRNLPY</sequence>
<dbReference type="GO" id="GO:0032993">
    <property type="term" value="C:protein-DNA complex"/>
    <property type="evidence" value="ECO:0007669"/>
    <property type="project" value="TreeGrafter"/>
</dbReference>
<dbReference type="PROSITE" id="PS50110">
    <property type="entry name" value="RESPONSE_REGULATORY"/>
    <property type="match status" value="1"/>
</dbReference>
<keyword evidence="3" id="KW-0805">Transcription regulation</keyword>
<dbReference type="AlphaFoldDB" id="A0A931ME81"/>
<dbReference type="Proteomes" id="UP000628448">
    <property type="component" value="Unassembled WGS sequence"/>
</dbReference>
<evidence type="ECO:0000259" key="7">
    <source>
        <dbReference type="PROSITE" id="PS50042"/>
    </source>
</evidence>
<dbReference type="InterPro" id="IPR012318">
    <property type="entry name" value="HTH_CRP"/>
</dbReference>
<dbReference type="Pfam" id="PF13545">
    <property type="entry name" value="HTH_Crp_2"/>
    <property type="match status" value="1"/>
</dbReference>
<dbReference type="SUPFAM" id="SSF46785">
    <property type="entry name" value="Winged helix' DNA-binding domain"/>
    <property type="match status" value="1"/>
</dbReference>
<dbReference type="Gene3D" id="3.40.50.2300">
    <property type="match status" value="1"/>
</dbReference>
<reference evidence="10" key="1">
    <citation type="submission" date="2020-11" db="EMBL/GenBank/DDBJ databases">
        <title>Bacterial whole genome sequence for Panacibacter sp. DH6.</title>
        <authorList>
            <person name="Le V."/>
            <person name="Ko S."/>
            <person name="Ahn C.-Y."/>
            <person name="Oh H.-M."/>
        </authorList>
    </citation>
    <scope>NUCLEOTIDE SEQUENCE</scope>
    <source>
        <strain evidence="10">DH6</strain>
    </source>
</reference>
<evidence type="ECO:0000256" key="6">
    <source>
        <dbReference type="PROSITE-ProRule" id="PRU00169"/>
    </source>
</evidence>
<dbReference type="PANTHER" id="PTHR48111:SF4">
    <property type="entry name" value="DNA-BINDING DUAL TRANSCRIPTIONAL REGULATOR OMPR"/>
    <property type="match status" value="1"/>
</dbReference>
<dbReference type="PROSITE" id="PS50042">
    <property type="entry name" value="CNMP_BINDING_3"/>
    <property type="match status" value="1"/>
</dbReference>
<feature type="domain" description="Response regulatory" evidence="8">
    <location>
        <begin position="3"/>
        <end position="119"/>
    </location>
</feature>
<evidence type="ECO:0000313" key="10">
    <source>
        <dbReference type="EMBL" id="MBG9378129.1"/>
    </source>
</evidence>
<evidence type="ECO:0000259" key="9">
    <source>
        <dbReference type="PROSITE" id="PS51063"/>
    </source>
</evidence>
<protein>
    <submittedName>
        <fullName evidence="10">Response regulator</fullName>
    </submittedName>
</protein>
<keyword evidence="2" id="KW-0902">Two-component regulatory system</keyword>
<dbReference type="CDD" id="cd17574">
    <property type="entry name" value="REC_OmpR"/>
    <property type="match status" value="1"/>
</dbReference>
<dbReference type="RefSeq" id="WP_196992183.1">
    <property type="nucleotide sequence ID" value="NZ_JADWYR010000002.1"/>
</dbReference>
<dbReference type="InterPro" id="IPR000595">
    <property type="entry name" value="cNMP-bd_dom"/>
</dbReference>
<feature type="domain" description="HTH crp-type" evidence="9">
    <location>
        <begin position="273"/>
        <end position="343"/>
    </location>
</feature>
<gene>
    <name evidence="10" type="ORF">I5907_17965</name>
</gene>
<dbReference type="InterPro" id="IPR011006">
    <property type="entry name" value="CheY-like_superfamily"/>
</dbReference>
<dbReference type="GO" id="GO:0000976">
    <property type="term" value="F:transcription cis-regulatory region binding"/>
    <property type="evidence" value="ECO:0007669"/>
    <property type="project" value="TreeGrafter"/>
</dbReference>
<dbReference type="GO" id="GO:0000156">
    <property type="term" value="F:phosphorelay response regulator activity"/>
    <property type="evidence" value="ECO:0007669"/>
    <property type="project" value="TreeGrafter"/>
</dbReference>